<dbReference type="EMBL" id="MCGO01000006">
    <property type="protein sequence ID" value="ORY51091.1"/>
    <property type="molecule type" value="Genomic_DNA"/>
</dbReference>
<keyword evidence="2" id="KW-1185">Reference proteome</keyword>
<comment type="caution">
    <text evidence="1">The sequence shown here is derived from an EMBL/GenBank/DDBJ whole genome shotgun (WGS) entry which is preliminary data.</text>
</comment>
<evidence type="ECO:0000313" key="1">
    <source>
        <dbReference type="EMBL" id="ORY51091.1"/>
    </source>
</evidence>
<protein>
    <submittedName>
        <fullName evidence="1">Uncharacterized protein</fullName>
    </submittedName>
</protein>
<accession>A0A1Y2CVN8</accession>
<gene>
    <name evidence="1" type="ORF">BCR33DRAFT_502637</name>
</gene>
<sequence>MRLRVELLEGLMRLVRNGLVTLGWETRVKARRLISWLGRRYLGLFEGFYGMKPVETAKPSRDTPHSPLFSLSVETSTPSANIFYGELSATAKPRRFSKDASGTIREASPPQKYDAKTPFFSRITMSRNLFSETFDEHNISATDIVPTLCLSTSH</sequence>
<organism evidence="1 2">
    <name type="scientific">Rhizoclosmatium globosum</name>
    <dbReference type="NCBI Taxonomy" id="329046"/>
    <lineage>
        <taxon>Eukaryota</taxon>
        <taxon>Fungi</taxon>
        <taxon>Fungi incertae sedis</taxon>
        <taxon>Chytridiomycota</taxon>
        <taxon>Chytridiomycota incertae sedis</taxon>
        <taxon>Chytridiomycetes</taxon>
        <taxon>Chytridiales</taxon>
        <taxon>Chytriomycetaceae</taxon>
        <taxon>Rhizoclosmatium</taxon>
    </lineage>
</organism>
<dbReference type="Proteomes" id="UP000193642">
    <property type="component" value="Unassembled WGS sequence"/>
</dbReference>
<reference evidence="1 2" key="1">
    <citation type="submission" date="2016-07" db="EMBL/GenBank/DDBJ databases">
        <title>Pervasive Adenine N6-methylation of Active Genes in Fungi.</title>
        <authorList>
            <consortium name="DOE Joint Genome Institute"/>
            <person name="Mondo S.J."/>
            <person name="Dannebaum R.O."/>
            <person name="Kuo R.C."/>
            <person name="Labutti K."/>
            <person name="Haridas S."/>
            <person name="Kuo A."/>
            <person name="Salamov A."/>
            <person name="Ahrendt S.R."/>
            <person name="Lipzen A."/>
            <person name="Sullivan W."/>
            <person name="Andreopoulos W.B."/>
            <person name="Clum A."/>
            <person name="Lindquist E."/>
            <person name="Daum C."/>
            <person name="Ramamoorthy G.K."/>
            <person name="Gryganskyi A."/>
            <person name="Culley D."/>
            <person name="Magnuson J.K."/>
            <person name="James T.Y."/>
            <person name="O'Malley M.A."/>
            <person name="Stajich J.E."/>
            <person name="Spatafora J.W."/>
            <person name="Visel A."/>
            <person name="Grigoriev I.V."/>
        </authorList>
    </citation>
    <scope>NUCLEOTIDE SEQUENCE [LARGE SCALE GENOMIC DNA]</scope>
    <source>
        <strain evidence="1 2">JEL800</strain>
    </source>
</reference>
<evidence type="ECO:0000313" key="2">
    <source>
        <dbReference type="Proteomes" id="UP000193642"/>
    </source>
</evidence>
<name>A0A1Y2CVN8_9FUNG</name>
<proteinExistence type="predicted"/>
<dbReference type="AlphaFoldDB" id="A0A1Y2CVN8"/>